<dbReference type="GO" id="GO:0006508">
    <property type="term" value="P:proteolysis"/>
    <property type="evidence" value="ECO:0007669"/>
    <property type="project" value="InterPro"/>
</dbReference>
<dbReference type="InterPro" id="IPR000073">
    <property type="entry name" value="AB_hydrolase_1"/>
</dbReference>
<keyword evidence="5" id="KW-1185">Reference proteome</keyword>
<dbReference type="PANTHER" id="PTHR43798">
    <property type="entry name" value="MONOACYLGLYCEROL LIPASE"/>
    <property type="match status" value="1"/>
</dbReference>
<dbReference type="GO" id="GO:0016020">
    <property type="term" value="C:membrane"/>
    <property type="evidence" value="ECO:0007669"/>
    <property type="project" value="TreeGrafter"/>
</dbReference>
<dbReference type="InterPro" id="IPR002410">
    <property type="entry name" value="Peptidase_S33"/>
</dbReference>
<dbReference type="Gene3D" id="3.40.50.1820">
    <property type="entry name" value="alpha/beta hydrolase"/>
    <property type="match status" value="1"/>
</dbReference>
<gene>
    <name evidence="4" type="ORF">N790_13665</name>
</gene>
<dbReference type="InterPro" id="IPR050266">
    <property type="entry name" value="AB_hydrolase_sf"/>
</dbReference>
<reference evidence="4 5" key="1">
    <citation type="submission" date="2013-09" db="EMBL/GenBank/DDBJ databases">
        <title>Genome sequencing of Arenimonas malthae.</title>
        <authorList>
            <person name="Chen F."/>
            <person name="Wang G."/>
        </authorList>
    </citation>
    <scope>NUCLEOTIDE SEQUENCE [LARGE SCALE GENOMIC DNA]</scope>
    <source>
        <strain evidence="4 5">CC-JY-1</strain>
    </source>
</reference>
<comment type="similarity">
    <text evidence="1">Belongs to the peptidase S33 family.</text>
</comment>
<evidence type="ECO:0000313" key="5">
    <source>
        <dbReference type="Proteomes" id="UP000029392"/>
    </source>
</evidence>
<proteinExistence type="inferred from homology"/>
<dbReference type="Pfam" id="PF00561">
    <property type="entry name" value="Abhydrolase_1"/>
    <property type="match status" value="1"/>
</dbReference>
<feature type="domain" description="AB hydrolase-1" evidence="3">
    <location>
        <begin position="77"/>
        <end position="435"/>
    </location>
</feature>
<keyword evidence="2" id="KW-0378">Hydrolase</keyword>
<dbReference type="EMBL" id="AVCH01000026">
    <property type="protein sequence ID" value="KFN51868.1"/>
    <property type="molecule type" value="Genomic_DNA"/>
</dbReference>
<dbReference type="Proteomes" id="UP000029392">
    <property type="component" value="Unassembled WGS sequence"/>
</dbReference>
<accession>A0A091BGL6</accession>
<dbReference type="PATRIC" id="fig|1384054.3.peg.476"/>
<comment type="caution">
    <text evidence="4">The sequence shown here is derived from an EMBL/GenBank/DDBJ whole genome shotgun (WGS) entry which is preliminary data.</text>
</comment>
<dbReference type="InterPro" id="IPR029058">
    <property type="entry name" value="AB_hydrolase_fold"/>
</dbReference>
<dbReference type="STRING" id="1384054.N790_13665"/>
<dbReference type="PRINTS" id="PR00793">
    <property type="entry name" value="PROAMNOPTASE"/>
</dbReference>
<dbReference type="SUPFAM" id="SSF53474">
    <property type="entry name" value="alpha/beta-Hydrolases"/>
    <property type="match status" value="1"/>
</dbReference>
<dbReference type="eggNOG" id="COG0596">
    <property type="taxonomic scope" value="Bacteria"/>
</dbReference>
<sequence>MTVALAAALATPVAGARTLGSLEFTPCELAQPGTGATTRAECAVLEVPENPAEPQGRKLSLKVGLVAARAAEPQPDPVLFIAGGPGQSATESYPSIAGGFARLREKRHVLFIDQRGTGGSHRLACDFPDELAEAAASTEVQVQMARDCLASLDADLAMYTTSVAVTDLEALRQALGAPKLNVYGGSYGTRVAQEYARQFPDGVRSLVLDGVVPPELALGSEHSVNLEAALKALLARCAQQPACAEAFGKPYDTLYALRDRVRAAPEAVAARDPRTHAAREMRLDETAVAAIARLFAYTPETASLLPLLLQEANAGRPQSLVQQAALVYDSLVGQINHGMQLSVICAEDAPRLEAREQDANLILGNAIVGVTLNQCSVWPKGPVSEGFREPLRTDIPTLLLSGEFDPVTPPRYGEQVLASLGKARHLVGKGQGHILLGRGCTPKLAASFVDTLDPAGLDAGCLDVLDAPPFFTTYNGAEP</sequence>
<evidence type="ECO:0000256" key="2">
    <source>
        <dbReference type="ARBA" id="ARBA00022801"/>
    </source>
</evidence>
<dbReference type="AlphaFoldDB" id="A0A091BGL6"/>
<evidence type="ECO:0000256" key="1">
    <source>
        <dbReference type="ARBA" id="ARBA00010088"/>
    </source>
</evidence>
<dbReference type="GO" id="GO:0008233">
    <property type="term" value="F:peptidase activity"/>
    <property type="evidence" value="ECO:0007669"/>
    <property type="project" value="InterPro"/>
</dbReference>
<organism evidence="4 5">
    <name type="scientific">Arenimonas malthae CC-JY-1</name>
    <dbReference type="NCBI Taxonomy" id="1384054"/>
    <lineage>
        <taxon>Bacteria</taxon>
        <taxon>Pseudomonadati</taxon>
        <taxon>Pseudomonadota</taxon>
        <taxon>Gammaproteobacteria</taxon>
        <taxon>Lysobacterales</taxon>
        <taxon>Lysobacteraceae</taxon>
        <taxon>Arenimonas</taxon>
    </lineage>
</organism>
<evidence type="ECO:0000313" key="4">
    <source>
        <dbReference type="EMBL" id="KFN51868.1"/>
    </source>
</evidence>
<name>A0A091BGL6_9GAMM</name>
<dbReference type="PANTHER" id="PTHR43798:SF27">
    <property type="entry name" value="HYDROLASE ALPHA_BETA HYDROLASE FOLD FAMILY"/>
    <property type="match status" value="1"/>
</dbReference>
<protein>
    <recommendedName>
        <fullName evidence="3">AB hydrolase-1 domain-containing protein</fullName>
    </recommendedName>
</protein>
<evidence type="ECO:0000259" key="3">
    <source>
        <dbReference type="Pfam" id="PF00561"/>
    </source>
</evidence>